<name>A0A9W8PFS7_9HYPO</name>
<comment type="caution">
    <text evidence="3">The sequence shown here is derived from an EMBL/GenBank/DDBJ whole genome shotgun (WGS) entry which is preliminary data.</text>
</comment>
<dbReference type="EMBL" id="JAPDHF010000021">
    <property type="protein sequence ID" value="KAJ4005492.1"/>
    <property type="molecule type" value="Genomic_DNA"/>
</dbReference>
<feature type="region of interest" description="Disordered" evidence="1">
    <location>
        <begin position="53"/>
        <end position="77"/>
    </location>
</feature>
<dbReference type="PANTHER" id="PTHR33112">
    <property type="entry name" value="DOMAIN PROTEIN, PUTATIVE-RELATED"/>
    <property type="match status" value="1"/>
</dbReference>
<organism evidence="3 4">
    <name type="scientific">Fusarium irregulare</name>
    <dbReference type="NCBI Taxonomy" id="2494466"/>
    <lineage>
        <taxon>Eukaryota</taxon>
        <taxon>Fungi</taxon>
        <taxon>Dikarya</taxon>
        <taxon>Ascomycota</taxon>
        <taxon>Pezizomycotina</taxon>
        <taxon>Sordariomycetes</taxon>
        <taxon>Hypocreomycetidae</taxon>
        <taxon>Hypocreales</taxon>
        <taxon>Nectriaceae</taxon>
        <taxon>Fusarium</taxon>
        <taxon>Fusarium incarnatum-equiseti species complex</taxon>
    </lineage>
</organism>
<dbReference type="Proteomes" id="UP001152130">
    <property type="component" value="Unassembled WGS sequence"/>
</dbReference>
<sequence length="509" mass="57500">MAIRYLWIDSLCIFQDSTEDFQQEAGIMADIYENAYLTFSICWDYSSTSLFQENRPRSIPRPPPADFLASRDREDNKVSKGTADHAFVEFEDGFEVDVADSLINGRGWVVQERFLSPRIVYLGNEQTYWECDVHIASEVVPQNLRDSGKRTELDAGIGHLSWPSVMKAYSRCSLTRQEDKLIAISGLARSLSKRSGYSYFAGIWIEYWIQDLTWCPNTMTVTTLDGITRRNELTDTLEAPSWLWLGCSKDIIPSSISRDQQFTSSNLCSFKNQDAFAMALLVNSKFKPPGTSEEAFVCFSGASLDIMCLPILIGFDDEEMIEKISYLNLSAEVFWEQDGRGGGAQLSCLALQFINSQELKEGSSKEADKLWLGFSQRYEPSLPCFLIPLYAQAKHRDPTPDYFQEPIMVGLVVQQTSNGQFKRIASFEQWRHHDYGITSVVLNTVSKQELGAHGTSEADGEQAYKAAFLQYATTKTSLPMFADSTDDGKLNWSQVPQIKGLTWTKIELV</sequence>
<keyword evidence="4" id="KW-1185">Reference proteome</keyword>
<evidence type="ECO:0000259" key="2">
    <source>
        <dbReference type="Pfam" id="PF06985"/>
    </source>
</evidence>
<dbReference type="Pfam" id="PF06985">
    <property type="entry name" value="HET"/>
    <property type="match status" value="1"/>
</dbReference>
<dbReference type="OrthoDB" id="5362512at2759"/>
<evidence type="ECO:0000313" key="4">
    <source>
        <dbReference type="Proteomes" id="UP001152130"/>
    </source>
</evidence>
<dbReference type="PANTHER" id="PTHR33112:SF10">
    <property type="entry name" value="TOL"/>
    <property type="match status" value="1"/>
</dbReference>
<feature type="domain" description="Heterokaryon incompatibility" evidence="2">
    <location>
        <begin position="3"/>
        <end position="112"/>
    </location>
</feature>
<accession>A0A9W8PFS7</accession>
<reference evidence="3" key="1">
    <citation type="submission" date="2022-10" db="EMBL/GenBank/DDBJ databases">
        <title>Fusarium specimens isolated from Avocado Roots.</title>
        <authorList>
            <person name="Stajich J."/>
            <person name="Roper C."/>
            <person name="Heimlech-Rivalta G."/>
        </authorList>
    </citation>
    <scope>NUCLEOTIDE SEQUENCE</scope>
    <source>
        <strain evidence="3">CF00143</strain>
    </source>
</reference>
<protein>
    <recommendedName>
        <fullName evidence="2">Heterokaryon incompatibility domain-containing protein</fullName>
    </recommendedName>
</protein>
<proteinExistence type="predicted"/>
<evidence type="ECO:0000313" key="3">
    <source>
        <dbReference type="EMBL" id="KAJ4005492.1"/>
    </source>
</evidence>
<evidence type="ECO:0000256" key="1">
    <source>
        <dbReference type="SAM" id="MobiDB-lite"/>
    </source>
</evidence>
<gene>
    <name evidence="3" type="ORF">NW766_011041</name>
</gene>
<dbReference type="InterPro" id="IPR010730">
    <property type="entry name" value="HET"/>
</dbReference>
<dbReference type="AlphaFoldDB" id="A0A9W8PFS7"/>